<comment type="caution">
    <text evidence="1">The sequence shown here is derived from an EMBL/GenBank/DDBJ whole genome shotgun (WGS) entry which is preliminary data.</text>
</comment>
<evidence type="ECO:0000313" key="2">
    <source>
        <dbReference type="Proteomes" id="UP000601435"/>
    </source>
</evidence>
<name>A0A813CTC6_9DINO</name>
<evidence type="ECO:0000313" key="1">
    <source>
        <dbReference type="EMBL" id="CAE7945627.1"/>
    </source>
</evidence>
<protein>
    <submittedName>
        <fullName evidence="1">Uncharacterized protein</fullName>
    </submittedName>
</protein>
<accession>A0A813CTC6</accession>
<organism evidence="1 2">
    <name type="scientific">Symbiodinium necroappetens</name>
    <dbReference type="NCBI Taxonomy" id="1628268"/>
    <lineage>
        <taxon>Eukaryota</taxon>
        <taxon>Sar</taxon>
        <taxon>Alveolata</taxon>
        <taxon>Dinophyceae</taxon>
        <taxon>Suessiales</taxon>
        <taxon>Symbiodiniaceae</taxon>
        <taxon>Symbiodinium</taxon>
    </lineage>
</organism>
<dbReference type="EMBL" id="CAJNJA010104140">
    <property type="protein sequence ID" value="CAE7945627.1"/>
    <property type="molecule type" value="Genomic_DNA"/>
</dbReference>
<dbReference type="AlphaFoldDB" id="A0A813CTC6"/>
<gene>
    <name evidence="1" type="ORF">SNEC2469_LOCUS35624</name>
</gene>
<keyword evidence="2" id="KW-1185">Reference proteome</keyword>
<proteinExistence type="predicted"/>
<reference evidence="1" key="1">
    <citation type="submission" date="2021-02" db="EMBL/GenBank/DDBJ databases">
        <authorList>
            <person name="Dougan E. K."/>
            <person name="Rhodes N."/>
            <person name="Thang M."/>
            <person name="Chan C."/>
        </authorList>
    </citation>
    <scope>NUCLEOTIDE SEQUENCE</scope>
</reference>
<sequence length="70" mass="7614">AQILSDCVLGLVSSEDSFTGNQLIDDEYLQDVHGLTDEDLAVYRCVPDVEPPRALASHGHMGDGLRGFRV</sequence>
<dbReference type="Proteomes" id="UP000601435">
    <property type="component" value="Unassembled WGS sequence"/>
</dbReference>
<feature type="non-terminal residue" evidence="1">
    <location>
        <position position="1"/>
    </location>
</feature>